<dbReference type="EMBL" id="MNZT01000096">
    <property type="protein sequence ID" value="OIP96012.1"/>
    <property type="molecule type" value="Genomic_DNA"/>
</dbReference>
<name>A0A1J5IG15_9BACT</name>
<evidence type="ECO:0000313" key="4">
    <source>
        <dbReference type="EMBL" id="OIP96012.1"/>
    </source>
</evidence>
<feature type="transmembrane region" description="Helical" evidence="3">
    <location>
        <begin position="46"/>
        <end position="63"/>
    </location>
</feature>
<dbReference type="Pfam" id="PF02632">
    <property type="entry name" value="BioY"/>
    <property type="match status" value="1"/>
</dbReference>
<comment type="caution">
    <text evidence="4">The sequence shown here is derived from an EMBL/GenBank/DDBJ whole genome shotgun (WGS) entry which is preliminary data.</text>
</comment>
<feature type="transmembrane region" description="Helical" evidence="3">
    <location>
        <begin position="69"/>
        <end position="93"/>
    </location>
</feature>
<feature type="transmembrane region" description="Helical" evidence="3">
    <location>
        <begin position="21"/>
        <end position="39"/>
    </location>
</feature>
<keyword evidence="3" id="KW-0812">Transmembrane</keyword>
<keyword evidence="2 3" id="KW-0472">Membrane</keyword>
<dbReference type="GO" id="GO:0005886">
    <property type="term" value="C:plasma membrane"/>
    <property type="evidence" value="ECO:0007669"/>
    <property type="project" value="UniProtKB-SubCell"/>
</dbReference>
<evidence type="ECO:0000313" key="5">
    <source>
        <dbReference type="Proteomes" id="UP000183245"/>
    </source>
</evidence>
<dbReference type="PANTHER" id="PTHR34295">
    <property type="entry name" value="BIOTIN TRANSPORTER BIOY"/>
    <property type="match status" value="1"/>
</dbReference>
<protein>
    <recommendedName>
        <fullName evidence="2">Biotin transporter</fullName>
    </recommendedName>
</protein>
<dbReference type="InterPro" id="IPR003784">
    <property type="entry name" value="BioY"/>
</dbReference>
<dbReference type="Gene3D" id="1.10.1760.20">
    <property type="match status" value="1"/>
</dbReference>
<dbReference type="STRING" id="1817892.AUK40_05465"/>
<accession>A0A1J5IG15</accession>
<sequence>MAACLALTAFGAQIRIPLWFTPVPVTGQVFGVICTGLLLDARAAVSVQFAYVFLGVLGIPWFTNGGGGAGYLLGPTGGYLVGFMVAAGVIAVLRQRISGITASLTGVAVIYLAGTIWLAVYLNTISHMPLSTALPKAFWLGVAPFWLGDVVKAVLATLVSSRFSSPSGRADRTQ</sequence>
<organism evidence="4 5">
    <name type="scientific">Candidatus Wirthbacteria bacterium CG2_30_54_11</name>
    <dbReference type="NCBI Taxonomy" id="1817892"/>
    <lineage>
        <taxon>Bacteria</taxon>
        <taxon>Candidatus Wirthbacteria</taxon>
    </lineage>
</organism>
<proteinExistence type="inferred from homology"/>
<keyword evidence="2" id="KW-1003">Cell membrane</keyword>
<dbReference type="GO" id="GO:0015225">
    <property type="term" value="F:biotin transmembrane transporter activity"/>
    <property type="evidence" value="ECO:0007669"/>
    <property type="project" value="UniProtKB-UniRule"/>
</dbReference>
<gene>
    <name evidence="4" type="ORF">AUK40_05465</name>
</gene>
<feature type="transmembrane region" description="Helical" evidence="3">
    <location>
        <begin position="100"/>
        <end position="122"/>
    </location>
</feature>
<keyword evidence="3" id="KW-1133">Transmembrane helix</keyword>
<dbReference type="AlphaFoldDB" id="A0A1J5IG15"/>
<evidence type="ECO:0000256" key="2">
    <source>
        <dbReference type="PIRNR" id="PIRNR016661"/>
    </source>
</evidence>
<feature type="transmembrane region" description="Helical" evidence="3">
    <location>
        <begin position="137"/>
        <end position="159"/>
    </location>
</feature>
<dbReference type="PIRSF" id="PIRSF016661">
    <property type="entry name" value="BioY"/>
    <property type="match status" value="1"/>
</dbReference>
<comment type="similarity">
    <text evidence="1 2">Belongs to the BioY family.</text>
</comment>
<reference evidence="4 5" key="1">
    <citation type="journal article" date="2016" name="Environ. Microbiol.">
        <title>Genomic resolution of a cold subsurface aquifer community provides metabolic insights for novel microbes adapted to high CO concentrations.</title>
        <authorList>
            <person name="Probst A.J."/>
            <person name="Castelle C.J."/>
            <person name="Singh A."/>
            <person name="Brown C.T."/>
            <person name="Anantharaman K."/>
            <person name="Sharon I."/>
            <person name="Hug L.A."/>
            <person name="Burstein D."/>
            <person name="Emerson J.B."/>
            <person name="Thomas B.C."/>
            <person name="Banfield J.F."/>
        </authorList>
    </citation>
    <scope>NUCLEOTIDE SEQUENCE [LARGE SCALE GENOMIC DNA]</scope>
    <source>
        <strain evidence="4">CG2_30_54_11</strain>
    </source>
</reference>
<dbReference type="Proteomes" id="UP000183245">
    <property type="component" value="Unassembled WGS sequence"/>
</dbReference>
<comment type="subcellular location">
    <subcellularLocation>
        <location evidence="2">Cell membrane</location>
        <topology evidence="2">Multi-pass membrane protein</topology>
    </subcellularLocation>
</comment>
<keyword evidence="2" id="KW-0813">Transport</keyword>
<evidence type="ECO:0000256" key="3">
    <source>
        <dbReference type="SAM" id="Phobius"/>
    </source>
</evidence>
<dbReference type="PANTHER" id="PTHR34295:SF1">
    <property type="entry name" value="BIOTIN TRANSPORTER BIOY"/>
    <property type="match status" value="1"/>
</dbReference>
<evidence type="ECO:0000256" key="1">
    <source>
        <dbReference type="ARBA" id="ARBA00010692"/>
    </source>
</evidence>